<feature type="chain" id="PRO_5003601599" description="SGNH hydrolase-type esterase domain-containing protein" evidence="1">
    <location>
        <begin position="29"/>
        <end position="246"/>
    </location>
</feature>
<dbReference type="OrthoDB" id="3555021at2"/>
<dbReference type="CDD" id="cd00229">
    <property type="entry name" value="SGNH_hydrolase"/>
    <property type="match status" value="1"/>
</dbReference>
<feature type="signal peptide" evidence="1">
    <location>
        <begin position="1"/>
        <end position="28"/>
    </location>
</feature>
<dbReference type="InterPro" id="IPR036514">
    <property type="entry name" value="SGNH_hydro_sf"/>
</dbReference>
<accession>H5WZL3</accession>
<name>H5WZL3_9PSEU</name>
<reference evidence="3 4" key="1">
    <citation type="journal article" date="2012" name="Stand. Genomic Sci.">
        <title>Genome sequence of the ocean sediment bacterium Saccharomonospora marina type strain (XMU15(T)).</title>
        <authorList>
            <person name="Klenk H.P."/>
            <person name="Lu M."/>
            <person name="Lucas S."/>
            <person name="Lapidus A."/>
            <person name="Copeland A."/>
            <person name="Pitluck S."/>
            <person name="Goodwin L.A."/>
            <person name="Han C."/>
            <person name="Tapia R."/>
            <person name="Brambilla E.M."/>
            <person name="Potter G."/>
            <person name="Land M."/>
            <person name="Ivanova N."/>
            <person name="Rohde M."/>
            <person name="Goker M."/>
            <person name="Detter J.C."/>
            <person name="Li W.J."/>
            <person name="Kyrpides N.C."/>
            <person name="Woyke T."/>
        </authorList>
    </citation>
    <scope>NUCLEOTIDE SEQUENCE [LARGE SCALE GENOMIC DNA]</scope>
    <source>
        <strain evidence="3 4">XMU15</strain>
    </source>
</reference>
<dbReference type="Gene3D" id="3.40.50.1110">
    <property type="entry name" value="SGNH hydrolase"/>
    <property type="match status" value="1"/>
</dbReference>
<sequence length="246" mass="26565">MSRTANLLASAGVLAVAATIVNLPSASAQDAASTWCADRSNLAVLGASSETGYATTGYDSPDNGYWPTRYGRVARLARNAKAEWGTVTDVYARNGAMIKDFFAGGRWPTTAEAIDRVAATQPDLVIIGGALVNEYVNNIEPATAEADLRRLVTGLRDARPGVDILIITYPDIKWPNAGRPWSHYTAVNHRVAVELGTGLVDMQQYIDDPYTDTAGLWDSDNAHLNDAGQAVEGHLWTLLWSWAIRC</sequence>
<dbReference type="AlphaFoldDB" id="H5WZL3"/>
<gene>
    <name evidence="3" type="ORF">SacmaDRAFT_2502</name>
</gene>
<evidence type="ECO:0000313" key="3">
    <source>
        <dbReference type="EMBL" id="EHR50745.1"/>
    </source>
</evidence>
<proteinExistence type="predicted"/>
<evidence type="ECO:0000259" key="2">
    <source>
        <dbReference type="Pfam" id="PF13472"/>
    </source>
</evidence>
<organism evidence="3 4">
    <name type="scientific">Saccharomonospora marina XMU15</name>
    <dbReference type="NCBI Taxonomy" id="882083"/>
    <lineage>
        <taxon>Bacteria</taxon>
        <taxon>Bacillati</taxon>
        <taxon>Actinomycetota</taxon>
        <taxon>Actinomycetes</taxon>
        <taxon>Pseudonocardiales</taxon>
        <taxon>Pseudonocardiaceae</taxon>
        <taxon>Saccharomonospora</taxon>
    </lineage>
</organism>
<feature type="domain" description="SGNH hydrolase-type esterase" evidence="2">
    <location>
        <begin position="56"/>
        <end position="230"/>
    </location>
</feature>
<dbReference type="InterPro" id="IPR013830">
    <property type="entry name" value="SGNH_hydro"/>
</dbReference>
<dbReference type="EMBL" id="CM001439">
    <property type="protein sequence ID" value="EHR50745.1"/>
    <property type="molecule type" value="Genomic_DNA"/>
</dbReference>
<dbReference type="RefSeq" id="WP_009154130.1">
    <property type="nucleotide sequence ID" value="NZ_CM001439.1"/>
</dbReference>
<dbReference type="SUPFAM" id="SSF52266">
    <property type="entry name" value="SGNH hydrolase"/>
    <property type="match status" value="1"/>
</dbReference>
<dbReference type="STRING" id="882083.SacmaDRAFT_2502"/>
<dbReference type="Proteomes" id="UP000004926">
    <property type="component" value="Chromosome"/>
</dbReference>
<evidence type="ECO:0000313" key="4">
    <source>
        <dbReference type="Proteomes" id="UP000004926"/>
    </source>
</evidence>
<keyword evidence="4" id="KW-1185">Reference proteome</keyword>
<dbReference type="Pfam" id="PF13472">
    <property type="entry name" value="Lipase_GDSL_2"/>
    <property type="match status" value="1"/>
</dbReference>
<protein>
    <recommendedName>
        <fullName evidence="2">SGNH hydrolase-type esterase domain-containing protein</fullName>
    </recommendedName>
</protein>
<keyword evidence="1" id="KW-0732">Signal</keyword>
<evidence type="ECO:0000256" key="1">
    <source>
        <dbReference type="SAM" id="SignalP"/>
    </source>
</evidence>
<dbReference type="eggNOG" id="COG2755">
    <property type="taxonomic scope" value="Bacteria"/>
</dbReference>
<dbReference type="HOGENOM" id="CLU_1106490_0_0_11"/>